<dbReference type="AlphaFoldDB" id="A0AAD0QNL4"/>
<evidence type="ECO:0000313" key="2">
    <source>
        <dbReference type="Proteomes" id="UP000256621"/>
    </source>
</evidence>
<dbReference type="Proteomes" id="UP000256621">
    <property type="component" value="Chromosome"/>
</dbReference>
<reference evidence="1 2" key="1">
    <citation type="submission" date="2018-08" db="EMBL/GenBank/DDBJ databases">
        <title>Genome sequencing of Cutibacterium acnes KCOM 1315.</title>
        <authorList>
            <person name="Kook J.-K."/>
            <person name="Park S.-N."/>
            <person name="Lim Y.K."/>
        </authorList>
    </citation>
    <scope>NUCLEOTIDE SEQUENCE [LARGE SCALE GENOMIC DNA]</scope>
    <source>
        <strain evidence="1 2">KCOM 1315</strain>
    </source>
</reference>
<dbReference type="PROSITE" id="PS51257">
    <property type="entry name" value="PROKAR_LIPOPROTEIN"/>
    <property type="match status" value="1"/>
</dbReference>
<protein>
    <submittedName>
        <fullName evidence="1">Uncharacterized protein</fullName>
    </submittedName>
</protein>
<name>A0AAD0QNL4_CUTAC</name>
<sequence length="90" mass="9691">MCKLFKTTKSSFGSITPALASCATRSTAKISGRLPTLNTYDNNNDDISRYGTPRVAYASIEKAAAFPASEYISTMCTPAAMRNVNGHHIL</sequence>
<proteinExistence type="predicted"/>
<dbReference type="EMBL" id="CP031442">
    <property type="protein sequence ID" value="AXM06280.1"/>
    <property type="molecule type" value="Genomic_DNA"/>
</dbReference>
<evidence type="ECO:0000313" key="1">
    <source>
        <dbReference type="EMBL" id="AXM06280.1"/>
    </source>
</evidence>
<gene>
    <name evidence="1" type="ORF">DXN06_03255</name>
</gene>
<accession>A0AAD0QNL4</accession>
<organism evidence="1 2">
    <name type="scientific">Cutibacterium acnes</name>
    <name type="common">Propionibacterium acnes</name>
    <dbReference type="NCBI Taxonomy" id="1747"/>
    <lineage>
        <taxon>Bacteria</taxon>
        <taxon>Bacillati</taxon>
        <taxon>Actinomycetota</taxon>
        <taxon>Actinomycetes</taxon>
        <taxon>Propionibacteriales</taxon>
        <taxon>Propionibacteriaceae</taxon>
        <taxon>Cutibacterium</taxon>
    </lineage>
</organism>